<dbReference type="SMART" id="SM01323">
    <property type="entry name" value="YajC"/>
    <property type="match status" value="1"/>
</dbReference>
<comment type="subcellular location">
    <subcellularLocation>
        <location evidence="1">Cell membrane</location>
        <topology evidence="1">Single-pass membrane protein</topology>
    </subcellularLocation>
</comment>
<dbReference type="OrthoDB" id="9811406at2"/>
<evidence type="ECO:0000256" key="1">
    <source>
        <dbReference type="ARBA" id="ARBA00004162"/>
    </source>
</evidence>
<dbReference type="AlphaFoldDB" id="A0A059XUC3"/>
<accession>A0A059XUC3</accession>
<keyword evidence="10 11" id="KW-0472">Membrane</keyword>
<dbReference type="PRINTS" id="PR01853">
    <property type="entry name" value="YAJCTRNLCASE"/>
</dbReference>
<keyword evidence="8 11" id="KW-1133">Transmembrane helix</keyword>
<evidence type="ECO:0000313" key="12">
    <source>
        <dbReference type="EMBL" id="AIA30438.1"/>
    </source>
</evidence>
<comment type="similarity">
    <text evidence="2">Belongs to the YajC family.</text>
</comment>
<dbReference type="RefSeq" id="WP_014960912.1">
    <property type="nucleotide sequence ID" value="NZ_CP007243.1"/>
</dbReference>
<dbReference type="Proteomes" id="UP000027059">
    <property type="component" value="Chromosome"/>
</dbReference>
<dbReference type="PANTHER" id="PTHR33909:SF1">
    <property type="entry name" value="SEC TRANSLOCON ACCESSORY COMPLEX SUBUNIT YAJC"/>
    <property type="match status" value="1"/>
</dbReference>
<keyword evidence="6 11" id="KW-0812">Transmembrane</keyword>
<keyword evidence="7" id="KW-0653">Protein transport</keyword>
<evidence type="ECO:0000256" key="9">
    <source>
        <dbReference type="ARBA" id="ARBA00023010"/>
    </source>
</evidence>
<evidence type="ECO:0000256" key="2">
    <source>
        <dbReference type="ARBA" id="ARBA00006742"/>
    </source>
</evidence>
<keyword evidence="5" id="KW-1003">Cell membrane</keyword>
<dbReference type="Pfam" id="PF02699">
    <property type="entry name" value="YajC"/>
    <property type="match status" value="1"/>
</dbReference>
<dbReference type="NCBIfam" id="TIGR00739">
    <property type="entry name" value="yajC"/>
    <property type="match status" value="1"/>
</dbReference>
<evidence type="ECO:0000256" key="5">
    <source>
        <dbReference type="ARBA" id="ARBA00022475"/>
    </source>
</evidence>
<reference evidence="13" key="1">
    <citation type="submission" date="2014-02" db="EMBL/GenBank/DDBJ databases">
        <title>Complete genome sequence and comparative genomic analysis of the nitrogen-fixing bacterium Leptospirillum ferriphilum YSK.</title>
        <authorList>
            <person name="Guo X."/>
            <person name="Yin H."/>
            <person name="Liang Y."/>
            <person name="Hu Q."/>
            <person name="Ma L."/>
            <person name="Xiao Y."/>
            <person name="Zhang X."/>
            <person name="Qiu G."/>
            <person name="Liu X."/>
        </authorList>
    </citation>
    <scope>NUCLEOTIDE SEQUENCE [LARGE SCALE GENOMIC DNA]</scope>
    <source>
        <strain evidence="13">YSK</strain>
    </source>
</reference>
<evidence type="ECO:0000256" key="11">
    <source>
        <dbReference type="SAM" id="Phobius"/>
    </source>
</evidence>
<evidence type="ECO:0000313" key="13">
    <source>
        <dbReference type="Proteomes" id="UP000027059"/>
    </source>
</evidence>
<dbReference type="HOGENOM" id="CLU_116157_5_0_0"/>
<dbReference type="EMBL" id="CP007243">
    <property type="protein sequence ID" value="AIA30438.1"/>
    <property type="molecule type" value="Genomic_DNA"/>
</dbReference>
<evidence type="ECO:0000256" key="7">
    <source>
        <dbReference type="ARBA" id="ARBA00022927"/>
    </source>
</evidence>
<keyword evidence="4" id="KW-0813">Transport</keyword>
<evidence type="ECO:0000256" key="10">
    <source>
        <dbReference type="ARBA" id="ARBA00023136"/>
    </source>
</evidence>
<name>A0A059XUC3_9BACT</name>
<evidence type="ECO:0000256" key="6">
    <source>
        <dbReference type="ARBA" id="ARBA00022692"/>
    </source>
</evidence>
<feature type="transmembrane region" description="Helical" evidence="11">
    <location>
        <begin position="12"/>
        <end position="32"/>
    </location>
</feature>
<dbReference type="GO" id="GO:0005886">
    <property type="term" value="C:plasma membrane"/>
    <property type="evidence" value="ECO:0007669"/>
    <property type="project" value="UniProtKB-SubCell"/>
</dbReference>
<protein>
    <recommendedName>
        <fullName evidence="3">Sec translocon accessory complex subunit YajC</fullName>
    </recommendedName>
</protein>
<dbReference type="PANTHER" id="PTHR33909">
    <property type="entry name" value="SEC TRANSLOCON ACCESSORY COMPLEX SUBUNIT YAJC"/>
    <property type="match status" value="1"/>
</dbReference>
<keyword evidence="9" id="KW-0811">Translocation</keyword>
<keyword evidence="13" id="KW-1185">Reference proteome</keyword>
<organism evidence="12 13">
    <name type="scientific">Leptospirillum ferriphilum YSK</name>
    <dbReference type="NCBI Taxonomy" id="1441628"/>
    <lineage>
        <taxon>Bacteria</taxon>
        <taxon>Pseudomonadati</taxon>
        <taxon>Nitrospirota</taxon>
        <taxon>Nitrospiria</taxon>
        <taxon>Nitrospirales</taxon>
        <taxon>Nitrospiraceae</taxon>
        <taxon>Leptospirillum</taxon>
    </lineage>
</organism>
<proteinExistence type="inferred from homology"/>
<sequence>MNAQPPSGGASALLNLLPILLFVVFLYLLIILPQKRRQKKHQSFLSELKEGDRVLLSGGLIGTVASLGDRTVELEVAPSVRVTVLKQTIISLASEI</sequence>
<dbReference type="KEGG" id="lfp:Y981_05655"/>
<dbReference type="GO" id="GO:0015031">
    <property type="term" value="P:protein transport"/>
    <property type="evidence" value="ECO:0007669"/>
    <property type="project" value="UniProtKB-KW"/>
</dbReference>
<gene>
    <name evidence="12" type="ORF">Y981_05655</name>
</gene>
<dbReference type="InterPro" id="IPR003849">
    <property type="entry name" value="Preprotein_translocase_YajC"/>
</dbReference>
<evidence type="ECO:0000256" key="4">
    <source>
        <dbReference type="ARBA" id="ARBA00022448"/>
    </source>
</evidence>
<reference evidence="12 13" key="2">
    <citation type="journal article" date="2015" name="Biomed. Res. Int.">
        <title>Effects of Arsenite Resistance on the Growth and Functional Gene Expression of Leptospirillum ferriphilum and Acidithiobacillus thiooxidans in Pure Culture and Coculture.</title>
        <authorList>
            <person name="Jiang H."/>
            <person name="Liang Y."/>
            <person name="Yin H."/>
            <person name="Xiao Y."/>
            <person name="Guo X."/>
            <person name="Xu Y."/>
            <person name="Hu Q."/>
            <person name="Liu H."/>
            <person name="Liu X."/>
        </authorList>
    </citation>
    <scope>NUCLEOTIDE SEQUENCE [LARGE SCALE GENOMIC DNA]</scope>
    <source>
        <strain evidence="12 13">YSK</strain>
    </source>
</reference>
<evidence type="ECO:0000256" key="8">
    <source>
        <dbReference type="ARBA" id="ARBA00022989"/>
    </source>
</evidence>
<evidence type="ECO:0000256" key="3">
    <source>
        <dbReference type="ARBA" id="ARBA00014962"/>
    </source>
</evidence>